<dbReference type="EMBL" id="ANJA01000114">
    <property type="protein sequence ID" value="ETO85920.1"/>
    <property type="molecule type" value="Genomic_DNA"/>
</dbReference>
<organism evidence="2 3">
    <name type="scientific">Phytophthora nicotianae P1976</name>
    <dbReference type="NCBI Taxonomy" id="1317066"/>
    <lineage>
        <taxon>Eukaryota</taxon>
        <taxon>Sar</taxon>
        <taxon>Stramenopiles</taxon>
        <taxon>Oomycota</taxon>
        <taxon>Peronosporomycetes</taxon>
        <taxon>Peronosporales</taxon>
        <taxon>Peronosporaceae</taxon>
        <taxon>Phytophthora</taxon>
    </lineage>
</organism>
<dbReference type="OrthoDB" id="76348at2759"/>
<dbReference type="PANTHER" id="PTHR43102">
    <property type="entry name" value="SLR1143 PROTEIN"/>
    <property type="match status" value="1"/>
</dbReference>
<dbReference type="Proteomes" id="UP000028582">
    <property type="component" value="Unassembled WGS sequence"/>
</dbReference>
<gene>
    <name evidence="2" type="ORF">F444_00501</name>
</gene>
<evidence type="ECO:0000313" key="2">
    <source>
        <dbReference type="EMBL" id="ETO85920.1"/>
    </source>
</evidence>
<accession>A0A081B459</accession>
<name>A0A081B459_PHYNI</name>
<proteinExistence type="predicted"/>
<dbReference type="PANTHER" id="PTHR43102:SF2">
    <property type="entry name" value="GAF DOMAIN-CONTAINING PROTEIN"/>
    <property type="match status" value="1"/>
</dbReference>
<protein>
    <submittedName>
        <fullName evidence="2">Uncharacterized protein</fullName>
    </submittedName>
</protein>
<evidence type="ECO:0000313" key="3">
    <source>
        <dbReference type="Proteomes" id="UP000028582"/>
    </source>
</evidence>
<reference evidence="2 3" key="1">
    <citation type="submission" date="2013-11" db="EMBL/GenBank/DDBJ databases">
        <title>The Genome Sequence of Phytophthora parasitica P1976.</title>
        <authorList>
            <consortium name="The Broad Institute Genomics Platform"/>
            <person name="Russ C."/>
            <person name="Tyler B."/>
            <person name="Panabieres F."/>
            <person name="Shan W."/>
            <person name="Tripathy S."/>
            <person name="Grunwald N."/>
            <person name="Machado M."/>
            <person name="Johnson C.S."/>
            <person name="Walker B."/>
            <person name="Young S."/>
            <person name="Zeng Q."/>
            <person name="Gargeya S."/>
            <person name="Fitzgerald M."/>
            <person name="Haas B."/>
            <person name="Abouelleil A."/>
            <person name="Allen A.W."/>
            <person name="Alvarado L."/>
            <person name="Arachchi H.M."/>
            <person name="Berlin A.M."/>
            <person name="Chapman S.B."/>
            <person name="Gainer-Dewar J."/>
            <person name="Goldberg J."/>
            <person name="Griggs A."/>
            <person name="Gujja S."/>
            <person name="Hansen M."/>
            <person name="Howarth C."/>
            <person name="Imamovic A."/>
            <person name="Ireland A."/>
            <person name="Larimer J."/>
            <person name="McCowan C."/>
            <person name="Murphy C."/>
            <person name="Pearson M."/>
            <person name="Poon T.W."/>
            <person name="Priest M."/>
            <person name="Roberts A."/>
            <person name="Saif S."/>
            <person name="Shea T."/>
            <person name="Sisk P."/>
            <person name="Sykes S."/>
            <person name="Wortman J."/>
            <person name="Nusbaum C."/>
            <person name="Birren B."/>
        </authorList>
    </citation>
    <scope>NUCLEOTIDE SEQUENCE [LARGE SCALE GENOMIC DNA]</scope>
    <source>
        <strain evidence="2 3">P1976</strain>
    </source>
</reference>
<dbReference type="AlphaFoldDB" id="A0A081B459"/>
<feature type="region of interest" description="Disordered" evidence="1">
    <location>
        <begin position="1"/>
        <end position="41"/>
    </location>
</feature>
<evidence type="ECO:0000256" key="1">
    <source>
        <dbReference type="SAM" id="MobiDB-lite"/>
    </source>
</evidence>
<comment type="caution">
    <text evidence="2">The sequence shown here is derived from an EMBL/GenBank/DDBJ whole genome shotgun (WGS) entry which is preliminary data.</text>
</comment>
<sequence>MDIPTRTPYVSDSISQTPKDQGDGYTGVKTPDPTDIEGGALREGGMPILTSKENIGLLAQYAAVDGYVADFNPSRNEQLWRRTSNVKAGINTFELVGMPPNDGGADRAEVHYAVAASTKLKCHMNEVLNVLVSQKTSDYEATMQALSGKRFEGGEVLYRERCRLVPKGVNAMPMPGYIFF</sequence>
<feature type="compositionally biased region" description="Polar residues" evidence="1">
    <location>
        <begin position="8"/>
        <end position="19"/>
    </location>
</feature>